<dbReference type="AlphaFoldDB" id="A0AAE8M146"/>
<protein>
    <submittedName>
        <fullName evidence="1">Uncharacterized protein</fullName>
    </submittedName>
</protein>
<keyword evidence="2" id="KW-1185">Reference proteome</keyword>
<evidence type="ECO:0000313" key="1">
    <source>
        <dbReference type="EMBL" id="SPJ72108.1"/>
    </source>
</evidence>
<name>A0AAE8M146_9HYPO</name>
<organism evidence="1 2">
    <name type="scientific">Fusarium torulosum</name>
    <dbReference type="NCBI Taxonomy" id="33205"/>
    <lineage>
        <taxon>Eukaryota</taxon>
        <taxon>Fungi</taxon>
        <taxon>Dikarya</taxon>
        <taxon>Ascomycota</taxon>
        <taxon>Pezizomycotina</taxon>
        <taxon>Sordariomycetes</taxon>
        <taxon>Hypocreomycetidae</taxon>
        <taxon>Hypocreales</taxon>
        <taxon>Nectriaceae</taxon>
        <taxon>Fusarium</taxon>
    </lineage>
</organism>
<proteinExistence type="predicted"/>
<dbReference type="Proteomes" id="UP001187734">
    <property type="component" value="Unassembled WGS sequence"/>
</dbReference>
<comment type="caution">
    <text evidence="1">The sequence shown here is derived from an EMBL/GenBank/DDBJ whole genome shotgun (WGS) entry which is preliminary data.</text>
</comment>
<dbReference type="EMBL" id="ONZP01000052">
    <property type="protein sequence ID" value="SPJ72108.1"/>
    <property type="molecule type" value="Genomic_DNA"/>
</dbReference>
<sequence length="78" mass="8736">MPEVTVTRRATHTKWRCNRFINLVDRPKCEKELDVGTDKCSFCGNTRDKGAEALNDSGDKIGSLVEVAGGEEVWEYDS</sequence>
<accession>A0AAE8M146</accession>
<reference evidence="1" key="1">
    <citation type="submission" date="2018-03" db="EMBL/GenBank/DDBJ databases">
        <authorList>
            <person name="Guldener U."/>
        </authorList>
    </citation>
    <scope>NUCLEOTIDE SEQUENCE</scope>
</reference>
<evidence type="ECO:0000313" key="2">
    <source>
        <dbReference type="Proteomes" id="UP001187734"/>
    </source>
</evidence>
<gene>
    <name evidence="1" type="ORF">FTOL_01836</name>
</gene>